<accession>A0ABU7JDA7</accession>
<name>A0ABU7JDA7_9GAMM</name>
<dbReference type="InterPro" id="IPR018060">
    <property type="entry name" value="HTH_AraC"/>
</dbReference>
<dbReference type="EMBL" id="JAUGZK010000002">
    <property type="protein sequence ID" value="MEE2023465.1"/>
    <property type="molecule type" value="Genomic_DNA"/>
</dbReference>
<dbReference type="Proteomes" id="UP001339167">
    <property type="component" value="Unassembled WGS sequence"/>
</dbReference>
<keyword evidence="1" id="KW-0805">Transcription regulation</keyword>
<evidence type="ECO:0000256" key="1">
    <source>
        <dbReference type="ARBA" id="ARBA00023015"/>
    </source>
</evidence>
<dbReference type="InterPro" id="IPR046532">
    <property type="entry name" value="DUF6597"/>
</dbReference>
<dbReference type="InterPro" id="IPR018062">
    <property type="entry name" value="HTH_AraC-typ_CS"/>
</dbReference>
<evidence type="ECO:0000313" key="5">
    <source>
        <dbReference type="EMBL" id="MEE2023465.1"/>
    </source>
</evidence>
<gene>
    <name evidence="5" type="ORF">QWF21_04335</name>
</gene>
<keyword evidence="3" id="KW-0804">Transcription</keyword>
<comment type="caution">
    <text evidence="5">The sequence shown here is derived from an EMBL/GenBank/DDBJ whole genome shotgun (WGS) entry which is preliminary data.</text>
</comment>
<dbReference type="PANTHER" id="PTHR46796">
    <property type="entry name" value="HTH-TYPE TRANSCRIPTIONAL ACTIVATOR RHAS-RELATED"/>
    <property type="match status" value="1"/>
</dbReference>
<dbReference type="PANTHER" id="PTHR46796:SF13">
    <property type="entry name" value="HTH-TYPE TRANSCRIPTIONAL ACTIVATOR RHAS"/>
    <property type="match status" value="1"/>
</dbReference>
<dbReference type="RefSeq" id="WP_330086812.1">
    <property type="nucleotide sequence ID" value="NZ_JAUGZK010000002.1"/>
</dbReference>
<dbReference type="InterPro" id="IPR050204">
    <property type="entry name" value="AraC_XylS_family_regulators"/>
</dbReference>
<dbReference type="InterPro" id="IPR020449">
    <property type="entry name" value="Tscrpt_reg_AraC-type_HTH"/>
</dbReference>
<dbReference type="SUPFAM" id="SSF46689">
    <property type="entry name" value="Homeodomain-like"/>
    <property type="match status" value="1"/>
</dbReference>
<evidence type="ECO:0000313" key="6">
    <source>
        <dbReference type="Proteomes" id="UP001339167"/>
    </source>
</evidence>
<keyword evidence="2" id="KW-0238">DNA-binding</keyword>
<dbReference type="PROSITE" id="PS00041">
    <property type="entry name" value="HTH_ARAC_FAMILY_1"/>
    <property type="match status" value="1"/>
</dbReference>
<dbReference type="Gene3D" id="1.10.10.60">
    <property type="entry name" value="Homeodomain-like"/>
    <property type="match status" value="1"/>
</dbReference>
<evidence type="ECO:0000256" key="2">
    <source>
        <dbReference type="ARBA" id="ARBA00023125"/>
    </source>
</evidence>
<evidence type="ECO:0000256" key="3">
    <source>
        <dbReference type="ARBA" id="ARBA00023163"/>
    </source>
</evidence>
<reference evidence="5 6" key="1">
    <citation type="submission" date="2023-06" db="EMBL/GenBank/DDBJ databases">
        <title>Alkalimonas sp., MEB004 an alkaliphilic bacterium isolated from Lonar Lake, India.</title>
        <authorList>
            <person name="Joshi A."/>
            <person name="Thite S."/>
        </authorList>
    </citation>
    <scope>NUCLEOTIDE SEQUENCE [LARGE SCALE GENOMIC DNA]</scope>
    <source>
        <strain evidence="5 6">MEB004</strain>
    </source>
</reference>
<dbReference type="SMART" id="SM00342">
    <property type="entry name" value="HTH_ARAC"/>
    <property type="match status" value="1"/>
</dbReference>
<proteinExistence type="predicted"/>
<sequence>MSFHPFGFSQAQQAQLGWRSWLPAIPLRPWLECYYLLHPQSGPQLHRIYPDGGTTLTLPLQQGSIQACALSYHTAQSRPAWQPGECFGIRFTPGGFYALFGFSMQELGQQSSAWLTKEPVFATLCAQLAESTPHYASALDRFFLQQWRLRAPQIGVVQLWQQAGLQAQQEIRSLLQQQGVGRRTLERQFQLQVGVSPGQFYQWQRLKRARYLLRSCPEQNLTDIAVGLGYYDQAHFVHQFRRYSGQSPGQYRQRKLSQLYKAD</sequence>
<keyword evidence="6" id="KW-1185">Reference proteome</keyword>
<dbReference type="PRINTS" id="PR00032">
    <property type="entry name" value="HTHARAC"/>
</dbReference>
<organism evidence="5 6">
    <name type="scientific">Alkalimonas mucilaginosa</name>
    <dbReference type="NCBI Taxonomy" id="3057676"/>
    <lineage>
        <taxon>Bacteria</taxon>
        <taxon>Pseudomonadati</taxon>
        <taxon>Pseudomonadota</taxon>
        <taxon>Gammaproteobacteria</taxon>
        <taxon>Alkalimonas</taxon>
    </lineage>
</organism>
<evidence type="ECO:0000259" key="4">
    <source>
        <dbReference type="PROSITE" id="PS01124"/>
    </source>
</evidence>
<dbReference type="Pfam" id="PF20240">
    <property type="entry name" value="DUF6597"/>
    <property type="match status" value="1"/>
</dbReference>
<dbReference type="Pfam" id="PF12833">
    <property type="entry name" value="HTH_18"/>
    <property type="match status" value="1"/>
</dbReference>
<feature type="domain" description="HTH araC/xylS-type" evidence="4">
    <location>
        <begin position="155"/>
        <end position="254"/>
    </location>
</feature>
<dbReference type="InterPro" id="IPR009057">
    <property type="entry name" value="Homeodomain-like_sf"/>
</dbReference>
<protein>
    <submittedName>
        <fullName evidence="5">Helix-turn-helix domain-containing protein</fullName>
    </submittedName>
</protein>
<dbReference type="PROSITE" id="PS01124">
    <property type="entry name" value="HTH_ARAC_FAMILY_2"/>
    <property type="match status" value="1"/>
</dbReference>